<protein>
    <recommendedName>
        <fullName evidence="3">PiggyBac transposable element-derived protein domain-containing protein</fullName>
    </recommendedName>
</protein>
<name>A0A4Y2HCN9_ARAVE</name>
<proteinExistence type="predicted"/>
<organism evidence="1 2">
    <name type="scientific">Araneus ventricosus</name>
    <name type="common">Orbweaver spider</name>
    <name type="synonym">Epeira ventricosa</name>
    <dbReference type="NCBI Taxonomy" id="182803"/>
    <lineage>
        <taxon>Eukaryota</taxon>
        <taxon>Metazoa</taxon>
        <taxon>Ecdysozoa</taxon>
        <taxon>Arthropoda</taxon>
        <taxon>Chelicerata</taxon>
        <taxon>Arachnida</taxon>
        <taxon>Araneae</taxon>
        <taxon>Araneomorphae</taxon>
        <taxon>Entelegynae</taxon>
        <taxon>Araneoidea</taxon>
        <taxon>Araneidae</taxon>
        <taxon>Araneus</taxon>
    </lineage>
</organism>
<dbReference type="AlphaFoldDB" id="A0A4Y2HCN9"/>
<gene>
    <name evidence="1" type="ORF">AVEN_274468_1</name>
</gene>
<sequence length="117" mass="13930">MYVSVQLDFDVPNINDFHLKTTYSKPKFAKNFQKLQPDLYSKLGNVKDRVSLDLFFKCFVDSVSECAYKSYRKKAKSRLPRKFSFWNRELRTLRNKVTALYKKYDDPRKTIVDGLEV</sequence>
<evidence type="ECO:0008006" key="3">
    <source>
        <dbReference type="Google" id="ProtNLM"/>
    </source>
</evidence>
<comment type="caution">
    <text evidence="1">The sequence shown here is derived from an EMBL/GenBank/DDBJ whole genome shotgun (WGS) entry which is preliminary data.</text>
</comment>
<reference evidence="1 2" key="1">
    <citation type="journal article" date="2019" name="Sci. Rep.">
        <title>Orb-weaving spider Araneus ventricosus genome elucidates the spidroin gene catalogue.</title>
        <authorList>
            <person name="Kono N."/>
            <person name="Nakamura H."/>
            <person name="Ohtoshi R."/>
            <person name="Moran D.A.P."/>
            <person name="Shinohara A."/>
            <person name="Yoshida Y."/>
            <person name="Fujiwara M."/>
            <person name="Mori M."/>
            <person name="Tomita M."/>
            <person name="Arakawa K."/>
        </authorList>
    </citation>
    <scope>NUCLEOTIDE SEQUENCE [LARGE SCALE GENOMIC DNA]</scope>
</reference>
<accession>A0A4Y2HCN9</accession>
<dbReference type="Proteomes" id="UP000499080">
    <property type="component" value="Unassembled WGS sequence"/>
</dbReference>
<keyword evidence="2" id="KW-1185">Reference proteome</keyword>
<evidence type="ECO:0000313" key="2">
    <source>
        <dbReference type="Proteomes" id="UP000499080"/>
    </source>
</evidence>
<dbReference type="EMBL" id="BGPR01001850">
    <property type="protein sequence ID" value="GBM63048.1"/>
    <property type="molecule type" value="Genomic_DNA"/>
</dbReference>
<evidence type="ECO:0000313" key="1">
    <source>
        <dbReference type="EMBL" id="GBM63048.1"/>
    </source>
</evidence>